<keyword evidence="3" id="KW-1185">Reference proteome</keyword>
<feature type="region of interest" description="Disordered" evidence="1">
    <location>
        <begin position="155"/>
        <end position="176"/>
    </location>
</feature>
<sequence length="579" mass="63483">MSRRPRLFSEFLDGSDVGRPSSLLSTGPIDVAQKRRKASGLNSRFDRMLQTVNVTHRSPVRKRARSTSSTSGSSVPKTPIDEYDQFHRDAKLGADFSVMKMGDRKKRVKKPVVLPWEQDSSSSDIAEPPPPPLPSWLASTFSTLNTEHPLRLLLPRRTNTEPTPPAMDQDAEDNSNPFSVFVLADPIHVSSPSDHDPSDETENILEPPLQSTQIPLRCISPAFSYCPLNETENISGPSLQPIETPQPIEPAFRYHPPNETDNILGPCLEPIQTPPRPIKHAFIYHPPPLPAKSSSLPFSTPGPGPVSRSDSIPLPLPFPEPAYVEHVPHFVHDSVGATPSFFAPPLHSAPPQFPVKNTTTASTVLPPDRGEQPINCPKSNHSAYTDIFSTPGPGYYAVSAVYFDSPTEDPSDSDPLEPAYELESLDFRWKPFIQKDENQHDVTPAPPTPSPAVSDYYYETRVEPEGGDDEDEQLLTGINPGTMFDERAPSPSQSRFSFAPPADDLPATRGESCEQSQNFPSTPQPPDPPFFAPSAGIFISPLRGDEAPNTPPKVVESPTDGENPCCSQASNDTIEDWDC</sequence>
<dbReference type="OrthoDB" id="3033167at2759"/>
<gene>
    <name evidence="2" type="ORF">MSAN_00028500</name>
</gene>
<feature type="region of interest" description="Disordered" evidence="1">
    <location>
        <begin position="56"/>
        <end position="80"/>
    </location>
</feature>
<feature type="compositionally biased region" description="Pro residues" evidence="1">
    <location>
        <begin position="522"/>
        <end position="531"/>
    </location>
</feature>
<dbReference type="AlphaFoldDB" id="A0A8H7DM06"/>
<evidence type="ECO:0000256" key="1">
    <source>
        <dbReference type="SAM" id="MobiDB-lite"/>
    </source>
</evidence>
<evidence type="ECO:0000313" key="2">
    <source>
        <dbReference type="EMBL" id="KAF7376136.1"/>
    </source>
</evidence>
<reference evidence="2" key="1">
    <citation type="submission" date="2020-05" db="EMBL/GenBank/DDBJ databases">
        <title>Mycena genomes resolve the evolution of fungal bioluminescence.</title>
        <authorList>
            <person name="Tsai I.J."/>
        </authorList>
    </citation>
    <scope>NUCLEOTIDE SEQUENCE</scope>
    <source>
        <strain evidence="2">160909Yilan</strain>
    </source>
</reference>
<proteinExistence type="predicted"/>
<comment type="caution">
    <text evidence="2">The sequence shown here is derived from an EMBL/GenBank/DDBJ whole genome shotgun (WGS) entry which is preliminary data.</text>
</comment>
<feature type="region of interest" description="Disordered" evidence="1">
    <location>
        <begin position="462"/>
        <end position="579"/>
    </location>
</feature>
<dbReference type="EMBL" id="JACAZH010000001">
    <property type="protein sequence ID" value="KAF7376136.1"/>
    <property type="molecule type" value="Genomic_DNA"/>
</dbReference>
<evidence type="ECO:0000313" key="3">
    <source>
        <dbReference type="Proteomes" id="UP000623467"/>
    </source>
</evidence>
<name>A0A8H7DM06_9AGAR</name>
<accession>A0A8H7DM06</accession>
<organism evidence="2 3">
    <name type="scientific">Mycena sanguinolenta</name>
    <dbReference type="NCBI Taxonomy" id="230812"/>
    <lineage>
        <taxon>Eukaryota</taxon>
        <taxon>Fungi</taxon>
        <taxon>Dikarya</taxon>
        <taxon>Basidiomycota</taxon>
        <taxon>Agaricomycotina</taxon>
        <taxon>Agaricomycetes</taxon>
        <taxon>Agaricomycetidae</taxon>
        <taxon>Agaricales</taxon>
        <taxon>Marasmiineae</taxon>
        <taxon>Mycenaceae</taxon>
        <taxon>Mycena</taxon>
    </lineage>
</organism>
<dbReference type="Proteomes" id="UP000623467">
    <property type="component" value="Unassembled WGS sequence"/>
</dbReference>
<protein>
    <submittedName>
        <fullName evidence="2">Uncharacterized protein</fullName>
    </submittedName>
</protein>